<organism evidence="2 3">
    <name type="scientific">Rubritalea tangerina</name>
    <dbReference type="NCBI Taxonomy" id="430798"/>
    <lineage>
        <taxon>Bacteria</taxon>
        <taxon>Pseudomonadati</taxon>
        <taxon>Verrucomicrobiota</taxon>
        <taxon>Verrucomicrobiia</taxon>
        <taxon>Verrucomicrobiales</taxon>
        <taxon>Rubritaleaceae</taxon>
        <taxon>Rubritalea</taxon>
    </lineage>
</organism>
<protein>
    <submittedName>
        <fullName evidence="2">Glycosyltransferase</fullName>
        <ecNumber evidence="2">2.4.-.-</ecNumber>
    </submittedName>
</protein>
<dbReference type="EC" id="2.4.-.-" evidence="2"/>
<evidence type="ECO:0000313" key="3">
    <source>
        <dbReference type="Proteomes" id="UP001597389"/>
    </source>
</evidence>
<evidence type="ECO:0000313" key="2">
    <source>
        <dbReference type="EMBL" id="MFD2159530.1"/>
    </source>
</evidence>
<dbReference type="Pfam" id="PF13524">
    <property type="entry name" value="Glyco_trans_1_2"/>
    <property type="match status" value="1"/>
</dbReference>
<dbReference type="GO" id="GO:0016757">
    <property type="term" value="F:glycosyltransferase activity"/>
    <property type="evidence" value="ECO:0007669"/>
    <property type="project" value="UniProtKB-KW"/>
</dbReference>
<sequence length="467" mass="53350">MANVVLCYYTEVAQVFYESLQKELVECGNNVIRLNLGGCINNGRVLNAELNEILEYSPDLIISFNNALSLIAGSEAVNGPVLVYAADTPELFFNKEEMLAQDERYFYVSTQPCGKRLFEDVIGRTLVEGSSHFYIPAATSLHAESLDVDKNLSFIASNHCQKDFIENELFYEQIGCDVYSLVKGNYFISLEELRSQIEYEVSDENLNALLGYAKGYYAGIVRMDALNALSDLGLAIYGVRWRGRSTYFNPDVSRCYRGKPISTEEDNAWVYNTSKIAVNISHPQAITTFSWRVMDIMASNACLLMEKKDDWLDLFGSYLSDEVKSAIIYDDQYDMRQKAKALLSNEELRLRCVRECQHAIAQNGRWPHRFNELGVFFNLSLCNEGRGEGKYVQFIGEEKKLVEDMVRGIEDCNRLNFLSSLRLRMRLKCASYSFLMMMAQIPVLDSLLQAKKWRGRMVGKMLKYAKE</sequence>
<keyword evidence="2" id="KW-0808">Transferase</keyword>
<gene>
    <name evidence="2" type="ORF">ACFSW8_11515</name>
</gene>
<dbReference type="EMBL" id="JBHUJB010000046">
    <property type="protein sequence ID" value="MFD2159530.1"/>
    <property type="molecule type" value="Genomic_DNA"/>
</dbReference>
<name>A0ABW4ZCB3_9BACT</name>
<keyword evidence="2" id="KW-0328">Glycosyltransferase</keyword>
<reference evidence="3" key="1">
    <citation type="journal article" date="2019" name="Int. J. Syst. Evol. Microbiol.">
        <title>The Global Catalogue of Microorganisms (GCM) 10K type strain sequencing project: providing services to taxonomists for standard genome sequencing and annotation.</title>
        <authorList>
            <consortium name="The Broad Institute Genomics Platform"/>
            <consortium name="The Broad Institute Genome Sequencing Center for Infectious Disease"/>
            <person name="Wu L."/>
            <person name="Ma J."/>
        </authorList>
    </citation>
    <scope>NUCLEOTIDE SEQUENCE [LARGE SCALE GENOMIC DNA]</scope>
    <source>
        <strain evidence="3">CCUG 57942</strain>
    </source>
</reference>
<proteinExistence type="predicted"/>
<evidence type="ECO:0000259" key="1">
    <source>
        <dbReference type="Pfam" id="PF13524"/>
    </source>
</evidence>
<keyword evidence="3" id="KW-1185">Reference proteome</keyword>
<accession>A0ABW4ZCB3</accession>
<dbReference type="Proteomes" id="UP001597389">
    <property type="component" value="Unassembled WGS sequence"/>
</dbReference>
<dbReference type="InterPro" id="IPR055259">
    <property type="entry name" value="YkvP/CgeB_Glyco_trans-like"/>
</dbReference>
<dbReference type="RefSeq" id="WP_377178293.1">
    <property type="nucleotide sequence ID" value="NZ_JBHUJB010000046.1"/>
</dbReference>
<feature type="domain" description="Spore protein YkvP/CgeB glycosyl transferase-like" evidence="1">
    <location>
        <begin position="225"/>
        <end position="373"/>
    </location>
</feature>
<comment type="caution">
    <text evidence="2">The sequence shown here is derived from an EMBL/GenBank/DDBJ whole genome shotgun (WGS) entry which is preliminary data.</text>
</comment>